<gene>
    <name evidence="4" type="ORF">LEA_04537</name>
    <name evidence="3" type="ORF">OBE_05196</name>
</gene>
<comment type="caution">
    <text evidence="3">The sequence shown here is derived from an EMBL/GenBank/DDBJ whole genome shotgun (WGS) entry which is preliminary data.</text>
</comment>
<dbReference type="GO" id="GO:0003677">
    <property type="term" value="F:DNA binding"/>
    <property type="evidence" value="ECO:0007669"/>
    <property type="project" value="UniProtKB-KW"/>
</dbReference>
<dbReference type="AlphaFoldDB" id="K1TNQ1"/>
<dbReference type="PROSITE" id="PS50943">
    <property type="entry name" value="HTH_CROC1"/>
    <property type="match status" value="1"/>
</dbReference>
<organism evidence="3">
    <name type="scientific">human gut metagenome</name>
    <dbReference type="NCBI Taxonomy" id="408170"/>
    <lineage>
        <taxon>unclassified sequences</taxon>
        <taxon>metagenomes</taxon>
        <taxon>organismal metagenomes</taxon>
    </lineage>
</organism>
<dbReference type="SUPFAM" id="SSF47413">
    <property type="entry name" value="lambda repressor-like DNA-binding domains"/>
    <property type="match status" value="1"/>
</dbReference>
<evidence type="ECO:0000256" key="1">
    <source>
        <dbReference type="ARBA" id="ARBA00023125"/>
    </source>
</evidence>
<dbReference type="InterPro" id="IPR001387">
    <property type="entry name" value="Cro/C1-type_HTH"/>
</dbReference>
<dbReference type="Pfam" id="PF01381">
    <property type="entry name" value="HTH_3"/>
    <property type="match status" value="1"/>
</dbReference>
<sequence>MANRLREFRKNQGMTQVQLAELVGCKQGLISLYERDERHPVIYGAIRLARALGTTVEALFGGEVDG</sequence>
<evidence type="ECO:0000313" key="3">
    <source>
        <dbReference type="EMBL" id="EKC67940.1"/>
    </source>
</evidence>
<dbReference type="EMBL" id="AJWZ01003547">
    <property type="protein sequence ID" value="EKC67940.1"/>
    <property type="molecule type" value="Genomic_DNA"/>
</dbReference>
<keyword evidence="1" id="KW-0238">DNA-binding</keyword>
<protein>
    <submittedName>
        <fullName evidence="3">Transcriptional regulator</fullName>
    </submittedName>
</protein>
<dbReference type="CDD" id="cd00093">
    <property type="entry name" value="HTH_XRE"/>
    <property type="match status" value="1"/>
</dbReference>
<proteinExistence type="predicted"/>
<reference evidence="3" key="1">
    <citation type="journal article" date="2013" name="Environ. Microbiol.">
        <title>Microbiota from the distal guts of lean and obese adolescents exhibit partial functional redundancy besides clear differences in community structure.</title>
        <authorList>
            <person name="Ferrer M."/>
            <person name="Ruiz A."/>
            <person name="Lanza F."/>
            <person name="Haange S.B."/>
            <person name="Oberbach A."/>
            <person name="Till H."/>
            <person name="Bargiela R."/>
            <person name="Campoy C."/>
            <person name="Segura M.T."/>
            <person name="Richter M."/>
            <person name="von Bergen M."/>
            <person name="Seifert J."/>
            <person name="Suarez A."/>
        </authorList>
    </citation>
    <scope>NUCLEOTIDE SEQUENCE</scope>
</reference>
<accession>K1TNQ1</accession>
<name>K1TNQ1_9ZZZZ</name>
<dbReference type="InterPro" id="IPR010982">
    <property type="entry name" value="Lambda_DNA-bd_dom_sf"/>
</dbReference>
<evidence type="ECO:0000259" key="2">
    <source>
        <dbReference type="PROSITE" id="PS50943"/>
    </source>
</evidence>
<dbReference type="SMART" id="SM00530">
    <property type="entry name" value="HTH_XRE"/>
    <property type="match status" value="1"/>
</dbReference>
<dbReference type="Gene3D" id="1.10.260.40">
    <property type="entry name" value="lambda repressor-like DNA-binding domains"/>
    <property type="match status" value="1"/>
</dbReference>
<feature type="domain" description="HTH cro/C1-type" evidence="2">
    <location>
        <begin position="5"/>
        <end position="59"/>
    </location>
</feature>
<evidence type="ECO:0000313" key="4">
    <source>
        <dbReference type="EMBL" id="EKC76769.1"/>
    </source>
</evidence>
<dbReference type="PANTHER" id="PTHR46558">
    <property type="entry name" value="TRACRIPTIONAL REGULATORY PROTEIN-RELATED-RELATED"/>
    <property type="match status" value="1"/>
</dbReference>
<dbReference type="PANTHER" id="PTHR46558:SF11">
    <property type="entry name" value="HTH-TYPE TRANSCRIPTIONAL REGULATOR XRE"/>
    <property type="match status" value="1"/>
</dbReference>
<dbReference type="EMBL" id="AJWY01002981">
    <property type="protein sequence ID" value="EKC76769.1"/>
    <property type="molecule type" value="Genomic_DNA"/>
</dbReference>